<evidence type="ECO:0000256" key="1">
    <source>
        <dbReference type="SAM" id="MobiDB-lite"/>
    </source>
</evidence>
<name>A0ABR2RVP9_9ROSI</name>
<feature type="region of interest" description="Disordered" evidence="1">
    <location>
        <begin position="22"/>
        <end position="46"/>
    </location>
</feature>
<keyword evidence="3" id="KW-1185">Reference proteome</keyword>
<evidence type="ECO:0000313" key="3">
    <source>
        <dbReference type="Proteomes" id="UP001396334"/>
    </source>
</evidence>
<protein>
    <submittedName>
        <fullName evidence="2">Uncharacterized protein</fullName>
    </submittedName>
</protein>
<evidence type="ECO:0000313" key="2">
    <source>
        <dbReference type="EMBL" id="KAK9016866.1"/>
    </source>
</evidence>
<reference evidence="2 3" key="1">
    <citation type="journal article" date="2024" name="G3 (Bethesda)">
        <title>Genome assembly of Hibiscus sabdariffa L. provides insights into metabolisms of medicinal natural products.</title>
        <authorList>
            <person name="Kim T."/>
        </authorList>
    </citation>
    <scope>NUCLEOTIDE SEQUENCE [LARGE SCALE GENOMIC DNA]</scope>
    <source>
        <strain evidence="2">TK-2024</strain>
        <tissue evidence="2">Old leaves</tissue>
    </source>
</reference>
<organism evidence="2 3">
    <name type="scientific">Hibiscus sabdariffa</name>
    <name type="common">roselle</name>
    <dbReference type="NCBI Taxonomy" id="183260"/>
    <lineage>
        <taxon>Eukaryota</taxon>
        <taxon>Viridiplantae</taxon>
        <taxon>Streptophyta</taxon>
        <taxon>Embryophyta</taxon>
        <taxon>Tracheophyta</taxon>
        <taxon>Spermatophyta</taxon>
        <taxon>Magnoliopsida</taxon>
        <taxon>eudicotyledons</taxon>
        <taxon>Gunneridae</taxon>
        <taxon>Pentapetalae</taxon>
        <taxon>rosids</taxon>
        <taxon>malvids</taxon>
        <taxon>Malvales</taxon>
        <taxon>Malvaceae</taxon>
        <taxon>Malvoideae</taxon>
        <taxon>Hibiscus</taxon>
    </lineage>
</organism>
<proteinExistence type="predicted"/>
<comment type="caution">
    <text evidence="2">The sequence shown here is derived from an EMBL/GenBank/DDBJ whole genome shotgun (WGS) entry which is preliminary data.</text>
</comment>
<dbReference type="Proteomes" id="UP001396334">
    <property type="component" value="Unassembled WGS sequence"/>
</dbReference>
<gene>
    <name evidence="2" type="ORF">V6N11_079359</name>
</gene>
<accession>A0ABR2RVP9</accession>
<sequence length="99" mass="11417">MAVRWRMRAMFAWSRVERRSNQVKRKTPIRNGVESSRTESRMTSPHPINHSLFDFFDGPTTATAFKQTSHGLPGSTTYVLCSLSTTRSFVVLQWRTLPQ</sequence>
<dbReference type="EMBL" id="JBBPBN010000020">
    <property type="protein sequence ID" value="KAK9016866.1"/>
    <property type="molecule type" value="Genomic_DNA"/>
</dbReference>